<keyword evidence="4" id="KW-0808">Transferase</keyword>
<keyword evidence="8" id="KW-1185">Reference proteome</keyword>
<sequence>MSTEPQGPGVSNAQWDSRSVGRRWQQAFFATLIRIGGRRPAYACMYLVVLWYVLLRPFVRRRCRYYLDRRFPDVTNPLIRLWHDYRRIVALGGSLIDRGAFGLLGPGTLKVEFPEGRDLQALVDEGRGLIVLNSHVGCWQVAMSAFSYLHVPVSIVMHQRAGDIDPRWFQRAGEEAGLSIIDPAKNMGGIMEMIGTLKRREILGLMADRVFGDDPNTLEATFLGAPVHFPVSPYRLASMQGTPVAVVFSYKTGFSTYRIQLARVIRVPTGLGRSNEAYVPYLQEFVAALETFVQSHPWQFFNFHDMWQQST</sequence>
<dbReference type="CDD" id="cd07984">
    <property type="entry name" value="LPLAT_LABLAT-like"/>
    <property type="match status" value="1"/>
</dbReference>
<dbReference type="InterPro" id="IPR004960">
    <property type="entry name" value="LipA_acyltrans"/>
</dbReference>
<evidence type="ECO:0000313" key="8">
    <source>
        <dbReference type="Proteomes" id="UP001431776"/>
    </source>
</evidence>
<dbReference type="AlphaFoldDB" id="A0AAW6TVG2"/>
<comment type="caution">
    <text evidence="7">The sequence shown here is derived from an EMBL/GenBank/DDBJ whole genome shotgun (WGS) entry which is preliminary data.</text>
</comment>
<dbReference type="GO" id="GO:0009247">
    <property type="term" value="P:glycolipid biosynthetic process"/>
    <property type="evidence" value="ECO:0007669"/>
    <property type="project" value="UniProtKB-ARBA"/>
</dbReference>
<evidence type="ECO:0000256" key="1">
    <source>
        <dbReference type="ARBA" id="ARBA00004533"/>
    </source>
</evidence>
<dbReference type="Pfam" id="PF03279">
    <property type="entry name" value="Lip_A_acyltrans"/>
    <property type="match status" value="1"/>
</dbReference>
<keyword evidence="3" id="KW-0997">Cell inner membrane</keyword>
<dbReference type="EMBL" id="JASCXX010000005">
    <property type="protein sequence ID" value="MDI6448625.1"/>
    <property type="molecule type" value="Genomic_DNA"/>
</dbReference>
<evidence type="ECO:0000256" key="2">
    <source>
        <dbReference type="ARBA" id="ARBA00022475"/>
    </source>
</evidence>
<reference evidence="7" key="1">
    <citation type="submission" date="2023-05" db="EMBL/GenBank/DDBJ databases">
        <title>Anaerotaeda fermentans gen. nov., sp. nov., a novel anaerobic planctomycete of the new family within the order Sedimentisphaerales isolated from Taman Peninsula, Russia.</title>
        <authorList>
            <person name="Khomyakova M.A."/>
            <person name="Merkel A.Y."/>
            <person name="Slobodkin A.I."/>
        </authorList>
    </citation>
    <scope>NUCLEOTIDE SEQUENCE</scope>
    <source>
        <strain evidence="7">M17dextr</strain>
    </source>
</reference>
<evidence type="ECO:0000256" key="5">
    <source>
        <dbReference type="ARBA" id="ARBA00023136"/>
    </source>
</evidence>
<comment type="subcellular location">
    <subcellularLocation>
        <location evidence="1">Cell inner membrane</location>
    </subcellularLocation>
</comment>
<dbReference type="GO" id="GO:0016746">
    <property type="term" value="F:acyltransferase activity"/>
    <property type="evidence" value="ECO:0007669"/>
    <property type="project" value="UniProtKB-KW"/>
</dbReference>
<protein>
    <submittedName>
        <fullName evidence="7">Lysophospholipid acyltransferase family protein</fullName>
    </submittedName>
</protein>
<name>A0AAW6TVG2_9BACT</name>
<accession>A0AAW6TVG2</accession>
<dbReference type="PANTHER" id="PTHR30606">
    <property type="entry name" value="LIPID A BIOSYNTHESIS LAUROYL ACYLTRANSFERASE"/>
    <property type="match status" value="1"/>
</dbReference>
<dbReference type="PANTHER" id="PTHR30606:SF10">
    <property type="entry name" value="PHOSPHATIDYLINOSITOL MANNOSIDE ACYLTRANSFERASE"/>
    <property type="match status" value="1"/>
</dbReference>
<evidence type="ECO:0000256" key="3">
    <source>
        <dbReference type="ARBA" id="ARBA00022519"/>
    </source>
</evidence>
<proteinExistence type="predicted"/>
<evidence type="ECO:0000256" key="4">
    <source>
        <dbReference type="ARBA" id="ARBA00022679"/>
    </source>
</evidence>
<dbReference type="Proteomes" id="UP001431776">
    <property type="component" value="Unassembled WGS sequence"/>
</dbReference>
<gene>
    <name evidence="7" type="ORF">QJ522_06180</name>
</gene>
<evidence type="ECO:0000256" key="6">
    <source>
        <dbReference type="ARBA" id="ARBA00023315"/>
    </source>
</evidence>
<keyword evidence="2" id="KW-1003">Cell membrane</keyword>
<dbReference type="GO" id="GO:0005886">
    <property type="term" value="C:plasma membrane"/>
    <property type="evidence" value="ECO:0007669"/>
    <property type="project" value="UniProtKB-SubCell"/>
</dbReference>
<evidence type="ECO:0000313" key="7">
    <source>
        <dbReference type="EMBL" id="MDI6448625.1"/>
    </source>
</evidence>
<organism evidence="7 8">
    <name type="scientific">Anaerobaca lacustris</name>
    <dbReference type="NCBI Taxonomy" id="3044600"/>
    <lineage>
        <taxon>Bacteria</taxon>
        <taxon>Pseudomonadati</taxon>
        <taxon>Planctomycetota</taxon>
        <taxon>Phycisphaerae</taxon>
        <taxon>Sedimentisphaerales</taxon>
        <taxon>Anaerobacaceae</taxon>
        <taxon>Anaerobaca</taxon>
    </lineage>
</organism>
<dbReference type="RefSeq" id="WP_349244035.1">
    <property type="nucleotide sequence ID" value="NZ_JASCXX010000005.1"/>
</dbReference>
<keyword evidence="5" id="KW-0472">Membrane</keyword>
<keyword evidence="6 7" id="KW-0012">Acyltransferase</keyword>